<dbReference type="PANTHER" id="PTHR31458:SF2">
    <property type="entry name" value="POLYGALACTURONASE 1 BETA-LIKE PROTEIN 2"/>
    <property type="match status" value="1"/>
</dbReference>
<reference evidence="9" key="1">
    <citation type="submission" date="2013-01" db="EMBL/GenBank/DDBJ databases">
        <title>Draft Genome Sequence of a Mulberry Tree, Morus notabilis C.K. Schneid.</title>
        <authorList>
            <person name="He N."/>
            <person name="Zhao S."/>
        </authorList>
    </citation>
    <scope>NUCLEOTIDE SEQUENCE</scope>
</reference>
<evidence type="ECO:0000256" key="6">
    <source>
        <dbReference type="ARBA" id="ARBA00023180"/>
    </source>
</evidence>
<evidence type="ECO:0000256" key="1">
    <source>
        <dbReference type="ARBA" id="ARBA00004191"/>
    </source>
</evidence>
<dbReference type="eggNOG" id="ENOG502QT2V">
    <property type="taxonomic scope" value="Eukaryota"/>
</dbReference>
<keyword evidence="4" id="KW-0052">Apoplast</keyword>
<keyword evidence="3" id="KW-0964">Secreted</keyword>
<dbReference type="Pfam" id="PF03181">
    <property type="entry name" value="BURP"/>
    <property type="match status" value="2"/>
</dbReference>
<accession>W9RCT5</accession>
<dbReference type="InterPro" id="IPR004873">
    <property type="entry name" value="BURP_dom"/>
</dbReference>
<dbReference type="EMBL" id="KE344869">
    <property type="protein sequence ID" value="EXB82602.1"/>
    <property type="molecule type" value="Genomic_DNA"/>
</dbReference>
<evidence type="ECO:0000259" key="7">
    <source>
        <dbReference type="PROSITE" id="PS51277"/>
    </source>
</evidence>
<organism evidence="8 9">
    <name type="scientific">Morus notabilis</name>
    <dbReference type="NCBI Taxonomy" id="981085"/>
    <lineage>
        <taxon>Eukaryota</taxon>
        <taxon>Viridiplantae</taxon>
        <taxon>Streptophyta</taxon>
        <taxon>Embryophyta</taxon>
        <taxon>Tracheophyta</taxon>
        <taxon>Spermatophyta</taxon>
        <taxon>Magnoliopsida</taxon>
        <taxon>eudicotyledons</taxon>
        <taxon>Gunneridae</taxon>
        <taxon>Pentapetalae</taxon>
        <taxon>rosids</taxon>
        <taxon>fabids</taxon>
        <taxon>Rosales</taxon>
        <taxon>Moraceae</taxon>
        <taxon>Moreae</taxon>
        <taxon>Morus</taxon>
    </lineage>
</organism>
<evidence type="ECO:0000256" key="5">
    <source>
        <dbReference type="ARBA" id="ARBA00022729"/>
    </source>
</evidence>
<dbReference type="STRING" id="981085.W9RCT5"/>
<dbReference type="Proteomes" id="UP000030645">
    <property type="component" value="Unassembled WGS sequence"/>
</dbReference>
<sequence length="180" mass="19809">MIDFATSVLGQNVIVRSTENVSGSKKYIMIGSVKGINGGKSHNQSCHQSLFPYLVYYCHSVPTVRVCEADILDPNSKAKINHGVAICRLFVGVAIRVACRIRIVDPILTRTSFFSTLTRKIRVVFESCCRVVTHIVGPSHLDTSAWSPTHGAFLAFGSGPGQIEVCHWIFKNDLTWTVAD</sequence>
<evidence type="ECO:0000256" key="4">
    <source>
        <dbReference type="ARBA" id="ARBA00022523"/>
    </source>
</evidence>
<dbReference type="PROSITE" id="PS51277">
    <property type="entry name" value="BURP"/>
    <property type="match status" value="1"/>
</dbReference>
<keyword evidence="3" id="KW-0134">Cell wall</keyword>
<dbReference type="AlphaFoldDB" id="W9RCT5"/>
<dbReference type="PANTHER" id="PTHR31458">
    <property type="entry name" value="POLYGALACTURONASE 1 BETA-LIKE PROTEIN 2"/>
    <property type="match status" value="1"/>
</dbReference>
<dbReference type="InterPro" id="IPR051897">
    <property type="entry name" value="PG-associated_BURP"/>
</dbReference>
<keyword evidence="9" id="KW-1185">Reference proteome</keyword>
<comment type="subcellular location">
    <subcellularLocation>
        <location evidence="1">Secreted</location>
        <location evidence="1">Cell wall</location>
    </subcellularLocation>
    <subcellularLocation>
        <location evidence="2">Secreted</location>
        <location evidence="2">Extracellular space</location>
        <location evidence="2">Apoplast</location>
    </subcellularLocation>
</comment>
<evidence type="ECO:0000313" key="8">
    <source>
        <dbReference type="EMBL" id="EXB82602.1"/>
    </source>
</evidence>
<dbReference type="GO" id="GO:0048046">
    <property type="term" value="C:apoplast"/>
    <property type="evidence" value="ECO:0007669"/>
    <property type="project" value="UniProtKB-SubCell"/>
</dbReference>
<proteinExistence type="predicted"/>
<feature type="domain" description="BURP" evidence="7">
    <location>
        <begin position="1"/>
        <end position="179"/>
    </location>
</feature>
<protein>
    <recommendedName>
        <fullName evidence="7">BURP domain-containing protein</fullName>
    </recommendedName>
</protein>
<dbReference type="SMART" id="SM01045">
    <property type="entry name" value="BURP"/>
    <property type="match status" value="1"/>
</dbReference>
<evidence type="ECO:0000256" key="2">
    <source>
        <dbReference type="ARBA" id="ARBA00004271"/>
    </source>
</evidence>
<evidence type="ECO:0000256" key="3">
    <source>
        <dbReference type="ARBA" id="ARBA00022512"/>
    </source>
</evidence>
<gene>
    <name evidence="8" type="ORF">L484_027780</name>
</gene>
<keyword evidence="5" id="KW-0732">Signal</keyword>
<evidence type="ECO:0000313" key="9">
    <source>
        <dbReference type="Proteomes" id="UP000030645"/>
    </source>
</evidence>
<keyword evidence="6" id="KW-0325">Glycoprotein</keyword>
<name>W9RCT5_9ROSA</name>